<sequence>VLLYFPCSAAIAAVYRETNLAWTMFTGFWTTFLAYFAATIFYQTATFTSHPASSMMWIAGDLLALGGVIAIMKVLGSKKQASLSLAAGANA</sequence>
<dbReference type="Proteomes" id="UP000717534">
    <property type="component" value="Unassembled WGS sequence"/>
</dbReference>
<evidence type="ECO:0000313" key="2">
    <source>
        <dbReference type="EMBL" id="MBN4068808.1"/>
    </source>
</evidence>
<keyword evidence="1" id="KW-0472">Membrane</keyword>
<accession>A0ABS3AVL4</accession>
<evidence type="ECO:0000256" key="1">
    <source>
        <dbReference type="SAM" id="Phobius"/>
    </source>
</evidence>
<keyword evidence="1" id="KW-0812">Transmembrane</keyword>
<dbReference type="EMBL" id="JAFITO010000056">
    <property type="protein sequence ID" value="MBN4068808.1"/>
    <property type="molecule type" value="Genomic_DNA"/>
</dbReference>
<comment type="caution">
    <text evidence="2">The sequence shown here is derived from an EMBL/GenBank/DDBJ whole genome shotgun (WGS) entry which is preliminary data.</text>
</comment>
<feature type="non-terminal residue" evidence="2">
    <location>
        <position position="1"/>
    </location>
</feature>
<keyword evidence="3" id="KW-1185">Reference proteome</keyword>
<proteinExistence type="predicted"/>
<evidence type="ECO:0008006" key="4">
    <source>
        <dbReference type="Google" id="ProtNLM"/>
    </source>
</evidence>
<name>A0ABS3AVL4_9BACT</name>
<protein>
    <recommendedName>
        <fullName evidence="4">Ferrous iron transporter B</fullName>
    </recommendedName>
</protein>
<organism evidence="2 3">
    <name type="scientific">Desulfotalea psychrophila</name>
    <dbReference type="NCBI Taxonomy" id="84980"/>
    <lineage>
        <taxon>Bacteria</taxon>
        <taxon>Pseudomonadati</taxon>
        <taxon>Thermodesulfobacteriota</taxon>
        <taxon>Desulfobulbia</taxon>
        <taxon>Desulfobulbales</taxon>
        <taxon>Desulfocapsaceae</taxon>
        <taxon>Desulfotalea</taxon>
    </lineage>
</organism>
<evidence type="ECO:0000313" key="3">
    <source>
        <dbReference type="Proteomes" id="UP000717534"/>
    </source>
</evidence>
<gene>
    <name evidence="2" type="ORF">JYU06_04745</name>
</gene>
<reference evidence="2 3" key="1">
    <citation type="submission" date="2021-02" db="EMBL/GenBank/DDBJ databases">
        <title>Activity-based single-cell genomes from oceanic crustal fluid captures similar information to metagenomic and metatranscriptomic surveys with orders of magnitude less sampling.</title>
        <authorList>
            <person name="D'Angelo T.S."/>
            <person name="Orcutt B.N."/>
        </authorList>
    </citation>
    <scope>NUCLEOTIDE SEQUENCE [LARGE SCALE GENOMIC DNA]</scope>
    <source>
        <strain evidence="2">AH-315-G02</strain>
    </source>
</reference>
<feature type="transmembrane region" description="Helical" evidence="1">
    <location>
        <begin position="20"/>
        <end position="42"/>
    </location>
</feature>
<feature type="transmembrane region" description="Helical" evidence="1">
    <location>
        <begin position="54"/>
        <end position="75"/>
    </location>
</feature>
<keyword evidence="1" id="KW-1133">Transmembrane helix</keyword>